<evidence type="ECO:0000256" key="1">
    <source>
        <dbReference type="ARBA" id="ARBA00004167"/>
    </source>
</evidence>
<dbReference type="GO" id="GO:0005524">
    <property type="term" value="F:ATP binding"/>
    <property type="evidence" value="ECO:0007669"/>
    <property type="project" value="UniProtKB-UniRule"/>
</dbReference>
<evidence type="ECO:0000259" key="6">
    <source>
        <dbReference type="PROSITE" id="PS50011"/>
    </source>
</evidence>
<keyword evidence="5" id="KW-0812">Transmembrane</keyword>
<dbReference type="SMART" id="SM00219">
    <property type="entry name" value="TyrKc"/>
    <property type="match status" value="1"/>
</dbReference>
<evidence type="ECO:0000256" key="3">
    <source>
        <dbReference type="PROSITE-ProRule" id="PRU10141"/>
    </source>
</evidence>
<dbReference type="PROSITE" id="PS00109">
    <property type="entry name" value="PROTEIN_KINASE_TYR"/>
    <property type="match status" value="1"/>
</dbReference>
<dbReference type="InterPro" id="IPR050122">
    <property type="entry name" value="RTK"/>
</dbReference>
<organism evidence="7 8">
    <name type="scientific">Cryptolaemus montrouzieri</name>
    <dbReference type="NCBI Taxonomy" id="559131"/>
    <lineage>
        <taxon>Eukaryota</taxon>
        <taxon>Metazoa</taxon>
        <taxon>Ecdysozoa</taxon>
        <taxon>Arthropoda</taxon>
        <taxon>Hexapoda</taxon>
        <taxon>Insecta</taxon>
        <taxon>Pterygota</taxon>
        <taxon>Neoptera</taxon>
        <taxon>Endopterygota</taxon>
        <taxon>Coleoptera</taxon>
        <taxon>Polyphaga</taxon>
        <taxon>Cucujiformia</taxon>
        <taxon>Coccinelloidea</taxon>
        <taxon>Coccinellidae</taxon>
        <taxon>Scymninae</taxon>
        <taxon>Scymnini</taxon>
        <taxon>Cryptolaemus</taxon>
    </lineage>
</organism>
<dbReference type="PANTHER" id="PTHR24416">
    <property type="entry name" value="TYROSINE-PROTEIN KINASE RECEPTOR"/>
    <property type="match status" value="1"/>
</dbReference>
<dbReference type="FunFam" id="3.30.200.20:FF:000690">
    <property type="entry name" value="Receptor tyrosine kinase"/>
    <property type="match status" value="1"/>
</dbReference>
<comment type="subcellular location">
    <subcellularLocation>
        <location evidence="1">Membrane</location>
        <topology evidence="1">Single-pass membrane protein</topology>
    </subcellularLocation>
</comment>
<keyword evidence="3" id="KW-0547">Nucleotide-binding</keyword>
<dbReference type="Pfam" id="PF22540">
    <property type="entry name" value="RET_CRD"/>
    <property type="match status" value="1"/>
</dbReference>
<dbReference type="FunFam" id="1.10.510.10:FF:000462">
    <property type="entry name" value="Receptor tyrosine kinase"/>
    <property type="match status" value="1"/>
</dbReference>
<accession>A0ABD2MVZ1</accession>
<evidence type="ECO:0000256" key="4">
    <source>
        <dbReference type="SAM" id="MobiDB-lite"/>
    </source>
</evidence>
<dbReference type="Pfam" id="PF07714">
    <property type="entry name" value="PK_Tyr_Ser-Thr"/>
    <property type="match status" value="1"/>
</dbReference>
<keyword evidence="8" id="KW-1185">Reference proteome</keyword>
<evidence type="ECO:0000256" key="5">
    <source>
        <dbReference type="SAM" id="Phobius"/>
    </source>
</evidence>
<keyword evidence="5" id="KW-1133">Transmembrane helix</keyword>
<dbReference type="InterPro" id="IPR008266">
    <property type="entry name" value="Tyr_kinase_AS"/>
</dbReference>
<feature type="binding site" evidence="3">
    <location>
        <position position="755"/>
    </location>
    <ligand>
        <name>ATP</name>
        <dbReference type="ChEBI" id="CHEBI:30616"/>
    </ligand>
</feature>
<reference evidence="7 8" key="1">
    <citation type="journal article" date="2021" name="BMC Biol.">
        <title>Horizontally acquired antibacterial genes associated with adaptive radiation of ladybird beetles.</title>
        <authorList>
            <person name="Li H.S."/>
            <person name="Tang X.F."/>
            <person name="Huang Y.H."/>
            <person name="Xu Z.Y."/>
            <person name="Chen M.L."/>
            <person name="Du X.Y."/>
            <person name="Qiu B.Y."/>
            <person name="Chen P.T."/>
            <person name="Zhang W."/>
            <person name="Slipinski A."/>
            <person name="Escalona H.E."/>
            <person name="Waterhouse R.M."/>
            <person name="Zwick A."/>
            <person name="Pang H."/>
        </authorList>
    </citation>
    <scope>NUCLEOTIDE SEQUENCE [LARGE SCALE GENOMIC DNA]</scope>
    <source>
        <strain evidence="7">SYSU2018</strain>
    </source>
</reference>
<dbReference type="InterPro" id="IPR000719">
    <property type="entry name" value="Prot_kinase_dom"/>
</dbReference>
<dbReference type="AlphaFoldDB" id="A0ABD2MVZ1"/>
<gene>
    <name evidence="7" type="ORF">HHI36_009333</name>
</gene>
<dbReference type="PRINTS" id="PR00109">
    <property type="entry name" value="TYRKINASE"/>
</dbReference>
<dbReference type="SUPFAM" id="SSF56112">
    <property type="entry name" value="Protein kinase-like (PK-like)"/>
    <property type="match status" value="1"/>
</dbReference>
<dbReference type="GO" id="GO:0004714">
    <property type="term" value="F:transmembrane receptor protein tyrosine kinase activity"/>
    <property type="evidence" value="ECO:0007669"/>
    <property type="project" value="UniProtKB-EC"/>
</dbReference>
<dbReference type="Gene3D" id="3.30.200.20">
    <property type="entry name" value="Phosphorylase Kinase, domain 1"/>
    <property type="match status" value="1"/>
</dbReference>
<feature type="compositionally biased region" description="Polar residues" evidence="4">
    <location>
        <begin position="1081"/>
        <end position="1090"/>
    </location>
</feature>
<evidence type="ECO:0000313" key="8">
    <source>
        <dbReference type="Proteomes" id="UP001516400"/>
    </source>
</evidence>
<dbReference type="InterPro" id="IPR001245">
    <property type="entry name" value="Ser-Thr/Tyr_kinase_cat_dom"/>
</dbReference>
<dbReference type="EMBL" id="JABFTP020000021">
    <property type="protein sequence ID" value="KAL3270281.1"/>
    <property type="molecule type" value="Genomic_DNA"/>
</dbReference>
<dbReference type="PROSITE" id="PS00107">
    <property type="entry name" value="PROTEIN_KINASE_ATP"/>
    <property type="match status" value="1"/>
</dbReference>
<dbReference type="InterPro" id="IPR011009">
    <property type="entry name" value="Kinase-like_dom_sf"/>
</dbReference>
<dbReference type="GO" id="GO:0016020">
    <property type="term" value="C:membrane"/>
    <property type="evidence" value="ECO:0007669"/>
    <property type="project" value="UniProtKB-SubCell"/>
</dbReference>
<dbReference type="InterPro" id="IPR055162">
    <property type="entry name" value="RET_CRD"/>
</dbReference>
<dbReference type="InterPro" id="IPR020635">
    <property type="entry name" value="Tyr_kinase_cat_dom"/>
</dbReference>
<name>A0ABD2MVZ1_9CUCU</name>
<comment type="catalytic activity">
    <reaction evidence="2">
        <text>L-tyrosyl-[protein] + ATP = O-phospho-L-tyrosyl-[protein] + ADP + H(+)</text>
        <dbReference type="Rhea" id="RHEA:10596"/>
        <dbReference type="Rhea" id="RHEA-COMP:10136"/>
        <dbReference type="Rhea" id="RHEA-COMP:20101"/>
        <dbReference type="ChEBI" id="CHEBI:15378"/>
        <dbReference type="ChEBI" id="CHEBI:30616"/>
        <dbReference type="ChEBI" id="CHEBI:46858"/>
        <dbReference type="ChEBI" id="CHEBI:61978"/>
        <dbReference type="ChEBI" id="CHEBI:456216"/>
        <dbReference type="EC" id="2.7.10.1"/>
    </reaction>
</comment>
<evidence type="ECO:0000313" key="7">
    <source>
        <dbReference type="EMBL" id="KAL3270281.1"/>
    </source>
</evidence>
<keyword evidence="5" id="KW-0472">Membrane</keyword>
<protein>
    <recommendedName>
        <fullName evidence="6">Protein kinase domain-containing protein</fullName>
    </recommendedName>
</protein>
<keyword evidence="3" id="KW-0067">ATP-binding</keyword>
<feature type="compositionally biased region" description="Basic and acidic residues" evidence="4">
    <location>
        <begin position="1113"/>
        <end position="1122"/>
    </location>
</feature>
<dbReference type="PANTHER" id="PTHR24416:SF617">
    <property type="entry name" value="RET ONCOGENE, ISOFORM A"/>
    <property type="match status" value="1"/>
</dbReference>
<evidence type="ECO:0000256" key="2">
    <source>
        <dbReference type="ARBA" id="ARBA00051243"/>
    </source>
</evidence>
<sequence length="1122" mass="127715">MTNMNTTFPFLKIGKFHESSPVARVYIEEAEKTINFSLKNGRKYFEISSLGILHFNKDLIRENNKIALDKIGAEITAKDSLSTVVTSLEMNLLPLNSLDCDLFVEDICFWTSVKYRIKENRPPTILGTLANPYLVEMCPNYKINYTLKDELNILILTPPSENRTAWSLQTSKSLDREEPPSIAPIMALCVIENPQGTIREIIRNITVEVLDVDDNLPVPQEEESHISMPQNMIHKGHRVDHYIIFQDEDSMDVNLHEVRIRNDKLRMLKAICEDRRLDQKFQRTMVLCKLEFIKDVHFGNVTYSVQLELMDKNYEGKNKAVKVPIIIHFNNGSRPIPAAYTFFTRDLILYPNREVKIFRTAGPFARVTQPTANFPKHLTNFTIKQNQKKIIFNVTQTEGIIFVQDHIALAKAKEYVTLNVSWTQDGGRQNYDEIQVRLIDEPTEFCKNTYSWTFCSEFDNIESCTHQNVCSIATGGYNAIFMRNNNGYHRCEWRGSAIPSKKITPLYSTCTPDAITCPNGICDSLENLNDSICPQDCSANIVFPTSRNPKTARGIDQASGVCICTQLGSCHCEVPRKKKKLHASTQTTPLNVPHIINRTLTNDTASIGNVTISGLFGHVSKCGTFCIIGLVAGIFVVGAVVAFIVLCWRLHAVHKAVHEKFGNRNQDNMTAPLSEYSRSDANDLNLPIHFDMTTSLIDKNFINLLKKYEPDPKWEFPRTQLEIEQTLGEGEFGRVLRAKATNINGQSGISTVAVKTLKDDARETELNDLLSEYQLLKEVSHPNVIRLLGVCTTPGGPIYMIIEYAELGSLRNYLRRSRNIRISQIAHTPDEQEARTSHYDEPKVIQITPKEILSFAWQICNGMAYLSSVKLVHRDLAARNILLATDKVCKISDFGLTRDIYEDNAYFKRSKGRVPVKWMAPESLQDHIYTTKSDVWSFGILLWELVTLGASPYPGIAVQNLFHLLKQGYRMERPNNCSTKLYQMMRNCWELIPEKRPPFHEMAPVLEKMLGDGIEYMDLSDNAIQNKSYFMSPFEDMEDEPNSNVNYLNKCTTQKKCGGTEKFLPQVVDAMEKNLDDLDNKNTSNSQQGYETPVKIPRVVKTPSNENPQYYTDMDKGQNRAE</sequence>
<proteinExistence type="predicted"/>
<feature type="region of interest" description="Disordered" evidence="4">
    <location>
        <begin position="1076"/>
        <end position="1122"/>
    </location>
</feature>
<dbReference type="Proteomes" id="UP001516400">
    <property type="component" value="Unassembled WGS sequence"/>
</dbReference>
<dbReference type="InterPro" id="IPR017441">
    <property type="entry name" value="Protein_kinase_ATP_BS"/>
</dbReference>
<dbReference type="Gene3D" id="1.10.510.10">
    <property type="entry name" value="Transferase(Phosphotransferase) domain 1"/>
    <property type="match status" value="1"/>
</dbReference>
<comment type="caution">
    <text evidence="7">The sequence shown here is derived from an EMBL/GenBank/DDBJ whole genome shotgun (WGS) entry which is preliminary data.</text>
</comment>
<feature type="transmembrane region" description="Helical" evidence="5">
    <location>
        <begin position="627"/>
        <end position="648"/>
    </location>
</feature>
<dbReference type="PROSITE" id="PS50011">
    <property type="entry name" value="PROTEIN_KINASE_DOM"/>
    <property type="match status" value="1"/>
</dbReference>
<feature type="domain" description="Protein kinase" evidence="6">
    <location>
        <begin position="721"/>
        <end position="1010"/>
    </location>
</feature>